<dbReference type="Proteomes" id="UP000287605">
    <property type="component" value="Unassembled WGS sequence"/>
</dbReference>
<evidence type="ECO:0000313" key="2">
    <source>
        <dbReference type="Proteomes" id="UP000287605"/>
    </source>
</evidence>
<comment type="caution">
    <text evidence="1">The sequence shown here is derived from an EMBL/GenBank/DDBJ whole genome shotgun (WGS) entry which is preliminary data.</text>
</comment>
<sequence length="85" mass="10019">MSQRFECGKCGKMTRFKKRQSRLKNRVVHTYAQCEYCKAKATICYTDPKVREMLKKQRSTKGEMEKKSLAESITVAMNLLKNEYE</sequence>
<dbReference type="AlphaFoldDB" id="A0A430AU48"/>
<dbReference type="RefSeq" id="WP_126809200.1">
    <property type="nucleotide sequence ID" value="NZ_NGKA01000010.1"/>
</dbReference>
<evidence type="ECO:0000313" key="1">
    <source>
        <dbReference type="EMBL" id="RSU11576.1"/>
    </source>
</evidence>
<proteinExistence type="predicted"/>
<accession>A0A430AU48</accession>
<dbReference type="OrthoDB" id="2193724at2"/>
<gene>
    <name evidence="1" type="ORF">CBF29_07800</name>
</gene>
<name>A0A430AU48_9ENTE</name>
<dbReference type="EMBL" id="NGKA01000010">
    <property type="protein sequence ID" value="RSU11576.1"/>
    <property type="molecule type" value="Genomic_DNA"/>
</dbReference>
<organism evidence="1 2">
    <name type="scientific">Vagococcus elongatus</name>
    <dbReference type="NCBI Taxonomy" id="180344"/>
    <lineage>
        <taxon>Bacteria</taxon>
        <taxon>Bacillati</taxon>
        <taxon>Bacillota</taxon>
        <taxon>Bacilli</taxon>
        <taxon>Lactobacillales</taxon>
        <taxon>Enterococcaceae</taxon>
        <taxon>Vagococcus</taxon>
    </lineage>
</organism>
<reference evidence="1 2" key="1">
    <citation type="submission" date="2017-05" db="EMBL/GenBank/DDBJ databases">
        <title>Vagococcus spp. assemblies.</title>
        <authorList>
            <person name="Gulvik C.A."/>
        </authorList>
    </citation>
    <scope>NUCLEOTIDE SEQUENCE [LARGE SCALE GENOMIC DNA]</scope>
    <source>
        <strain evidence="1 2">CCUG 51432</strain>
    </source>
</reference>
<protein>
    <submittedName>
        <fullName evidence="1">Uncharacterized protein</fullName>
    </submittedName>
</protein>
<keyword evidence="2" id="KW-1185">Reference proteome</keyword>